<dbReference type="InterPro" id="IPR036249">
    <property type="entry name" value="Thioredoxin-like_sf"/>
</dbReference>
<feature type="transmembrane region" description="Helical" evidence="7">
    <location>
        <begin position="538"/>
        <end position="558"/>
    </location>
</feature>
<dbReference type="Proteomes" id="UP000292307">
    <property type="component" value="Chromosome"/>
</dbReference>
<feature type="transmembrane region" description="Helical" evidence="7">
    <location>
        <begin position="511"/>
        <end position="532"/>
    </location>
</feature>
<dbReference type="SUPFAM" id="SSF52833">
    <property type="entry name" value="Thioredoxin-like"/>
    <property type="match status" value="1"/>
</dbReference>
<keyword evidence="2" id="KW-1003">Cell membrane</keyword>
<evidence type="ECO:0000256" key="8">
    <source>
        <dbReference type="SAM" id="SignalP"/>
    </source>
</evidence>
<evidence type="ECO:0000259" key="9">
    <source>
        <dbReference type="PROSITE" id="PS51352"/>
    </source>
</evidence>
<accession>A0ABX5S346</accession>
<feature type="transmembrane region" description="Helical" evidence="7">
    <location>
        <begin position="443"/>
        <end position="469"/>
    </location>
</feature>
<feature type="domain" description="Thioredoxin" evidence="9">
    <location>
        <begin position="586"/>
        <end position="718"/>
    </location>
</feature>
<comment type="subcellular location">
    <subcellularLocation>
        <location evidence="1">Cell membrane</location>
        <topology evidence="1">Multi-pass membrane protein</topology>
    </subcellularLocation>
</comment>
<dbReference type="Pfam" id="PF02683">
    <property type="entry name" value="DsbD_TM"/>
    <property type="match status" value="1"/>
</dbReference>
<evidence type="ECO:0000256" key="7">
    <source>
        <dbReference type="SAM" id="Phobius"/>
    </source>
</evidence>
<dbReference type="CDD" id="cd02953">
    <property type="entry name" value="DsbDgamma"/>
    <property type="match status" value="1"/>
</dbReference>
<dbReference type="Gene3D" id="3.40.30.10">
    <property type="entry name" value="Glutaredoxin"/>
    <property type="match status" value="1"/>
</dbReference>
<proteinExistence type="predicted"/>
<dbReference type="EMBL" id="CP036401">
    <property type="protein sequence ID" value="QBI04383.1"/>
    <property type="molecule type" value="Genomic_DNA"/>
</dbReference>
<keyword evidence="3 7" id="KW-0812">Transmembrane</keyword>
<evidence type="ECO:0000256" key="4">
    <source>
        <dbReference type="ARBA" id="ARBA00022748"/>
    </source>
</evidence>
<dbReference type="PANTHER" id="PTHR32234">
    <property type="entry name" value="THIOL:DISULFIDE INTERCHANGE PROTEIN DSBD"/>
    <property type="match status" value="1"/>
</dbReference>
<dbReference type="InterPro" id="IPR028250">
    <property type="entry name" value="DsbDN"/>
</dbReference>
<keyword evidence="5 7" id="KW-1133">Transmembrane helix</keyword>
<feature type="chain" id="PRO_5045580016" evidence="8">
    <location>
        <begin position="30"/>
        <end position="721"/>
    </location>
</feature>
<feature type="transmembrane region" description="Helical" evidence="7">
    <location>
        <begin position="402"/>
        <end position="431"/>
    </location>
</feature>
<dbReference type="PANTHER" id="PTHR32234:SF3">
    <property type="entry name" value="SUPPRESSION OF COPPER SENSITIVITY PROTEIN"/>
    <property type="match status" value="1"/>
</dbReference>
<evidence type="ECO:0000256" key="2">
    <source>
        <dbReference type="ARBA" id="ARBA00022475"/>
    </source>
</evidence>
<reference evidence="10 11" key="1">
    <citation type="submission" date="2019-02" db="EMBL/GenBank/DDBJ databases">
        <title>Draft Genome Sequences of Six Type Strains of the Genus Massilia.</title>
        <authorList>
            <person name="Miess H."/>
            <person name="Frediansyhah A."/>
            <person name="Gross H."/>
        </authorList>
    </citation>
    <scope>NUCLEOTIDE SEQUENCE [LARGE SCALE GENOMIC DNA]</scope>
    <source>
        <strain evidence="10 11">DSM 17472</strain>
    </source>
</reference>
<dbReference type="Pfam" id="PF11412">
    <property type="entry name" value="DsbD_N"/>
    <property type="match status" value="1"/>
</dbReference>
<dbReference type="InterPro" id="IPR013766">
    <property type="entry name" value="Thioredoxin_domain"/>
</dbReference>
<feature type="transmembrane region" description="Helical" evidence="7">
    <location>
        <begin position="316"/>
        <end position="340"/>
    </location>
</feature>
<evidence type="ECO:0000313" key="11">
    <source>
        <dbReference type="Proteomes" id="UP000292307"/>
    </source>
</evidence>
<evidence type="ECO:0000256" key="6">
    <source>
        <dbReference type="ARBA" id="ARBA00023136"/>
    </source>
</evidence>
<protein>
    <submittedName>
        <fullName evidence="10">Protein-disulfide reductase</fullName>
    </submittedName>
</protein>
<dbReference type="InterPro" id="IPR035671">
    <property type="entry name" value="DsbD_gamma"/>
</dbReference>
<keyword evidence="8" id="KW-0732">Signal</keyword>
<dbReference type="RefSeq" id="WP_131148444.1">
    <property type="nucleotide sequence ID" value="NZ_BMWV01000001.1"/>
</dbReference>
<feature type="transmembrane region" description="Helical" evidence="7">
    <location>
        <begin position="475"/>
        <end position="499"/>
    </location>
</feature>
<gene>
    <name evidence="10" type="ORF">EYF70_28880</name>
</gene>
<organism evidence="10 11">
    <name type="scientific">Pseudoduganella albidiflava</name>
    <dbReference type="NCBI Taxonomy" id="321983"/>
    <lineage>
        <taxon>Bacteria</taxon>
        <taxon>Pseudomonadati</taxon>
        <taxon>Pseudomonadota</taxon>
        <taxon>Betaproteobacteria</taxon>
        <taxon>Burkholderiales</taxon>
        <taxon>Oxalobacteraceae</taxon>
        <taxon>Telluria group</taxon>
        <taxon>Pseudoduganella</taxon>
    </lineage>
</organism>
<feature type="signal peptide" evidence="8">
    <location>
        <begin position="1"/>
        <end position="29"/>
    </location>
</feature>
<dbReference type="Pfam" id="PF13899">
    <property type="entry name" value="Thioredoxin_7"/>
    <property type="match status" value="1"/>
</dbReference>
<keyword evidence="6 7" id="KW-0472">Membrane</keyword>
<keyword evidence="11" id="KW-1185">Reference proteome</keyword>
<evidence type="ECO:0000313" key="10">
    <source>
        <dbReference type="EMBL" id="QBI04383.1"/>
    </source>
</evidence>
<evidence type="ECO:0000256" key="5">
    <source>
        <dbReference type="ARBA" id="ARBA00022989"/>
    </source>
</evidence>
<dbReference type="InterPro" id="IPR003834">
    <property type="entry name" value="Cyt_c_assmbl_TM_dom"/>
</dbReference>
<evidence type="ECO:0000256" key="3">
    <source>
        <dbReference type="ARBA" id="ARBA00022692"/>
    </source>
</evidence>
<feature type="transmembrane region" description="Helical" evidence="7">
    <location>
        <begin position="361"/>
        <end position="382"/>
    </location>
</feature>
<feature type="transmembrane region" description="Helical" evidence="7">
    <location>
        <begin position="570"/>
        <end position="590"/>
    </location>
</feature>
<name>A0ABX5S346_9BURK</name>
<keyword evidence="4" id="KW-0201">Cytochrome c-type biogenesis</keyword>
<sequence>MREVTSLYKFAAASLLLSLQFAALPLAQAAGPVVVTDHVRSELLVHAPDGIRPGKTLWLGLAIDHQPHWHTYWKNPGDSGLATTLAWKLPAGFTAGEIAWPTPKKLPLGPLTNYGYENKVLLPVPVQVPAGFSGSELKIGLHAEWLVCKEICLPEAGDFELVVPAGAALAAHGALFDATRAATPVAPEGASATARVENNALAIEVRGLPAPPSGEVQYFAEDIGVIDYAAKAGQQWVDGTLRLRVPLSPQRSESPAVMKALLVVPGQPAGWTLSIPVEGPWPALGSAAPAPATAAATTTTAPAPATSVAPAAATSFMLSLLFAFLGGALLNLMPCVFPVLSLKIFSLVQHRDQRGKAVAGGLAYTAGVVVSFVALAGLLLALRAGGAGLGWGFQLQSPLFVAGLAALFTLIGLNLAGVFEFGGVLPGALAAHRAKNPLVDDALSGALAVAVASPCTAPFMGAALGVALTEPAPRALAIFAVLGLGMAAPYLAVALVPALGRLLPRPGAWMVRFKVLMAFPMFATVVWLLWVLGQQTGIDAMAGVAAVLVALAFACWTIGTPVQSRRTRGLFAAAGVVVLAGAVHLAWPLLKAEPATAQAQAAGDWAPWSVEAVGQARAAGKPVFIDFTAAWCITCQFNKRTVLNDAQLLKDFGARNVVLLRADWTRRDPAITEQLARLGRSGVPVYVLFGANDSQPPQVLSEVLTVEQVRAALGKIRPAPM</sequence>
<evidence type="ECO:0000256" key="1">
    <source>
        <dbReference type="ARBA" id="ARBA00004651"/>
    </source>
</evidence>
<dbReference type="PROSITE" id="PS51352">
    <property type="entry name" value="THIOREDOXIN_2"/>
    <property type="match status" value="1"/>
</dbReference>